<evidence type="ECO:0000256" key="6">
    <source>
        <dbReference type="SAM" id="Phobius"/>
    </source>
</evidence>
<evidence type="ECO:0000313" key="8">
    <source>
        <dbReference type="Proteomes" id="UP000178815"/>
    </source>
</evidence>
<keyword evidence="2" id="KW-0813">Transport</keyword>
<feature type="transmembrane region" description="Helical" evidence="6">
    <location>
        <begin position="150"/>
        <end position="170"/>
    </location>
</feature>
<dbReference type="GO" id="GO:0005384">
    <property type="term" value="F:manganese ion transmembrane transporter activity"/>
    <property type="evidence" value="ECO:0007669"/>
    <property type="project" value="TreeGrafter"/>
</dbReference>
<feature type="transmembrane region" description="Helical" evidence="6">
    <location>
        <begin position="190"/>
        <end position="209"/>
    </location>
</feature>
<dbReference type="GO" id="GO:0005886">
    <property type="term" value="C:plasma membrane"/>
    <property type="evidence" value="ECO:0007669"/>
    <property type="project" value="TreeGrafter"/>
</dbReference>
<accession>A0A1F6CJ99</accession>
<keyword evidence="3 6" id="KW-0812">Transmembrane</keyword>
<dbReference type="InterPro" id="IPR001046">
    <property type="entry name" value="NRAMP_fam"/>
</dbReference>
<keyword evidence="4 6" id="KW-1133">Transmembrane helix</keyword>
<dbReference type="Proteomes" id="UP000178815">
    <property type="component" value="Unassembled WGS sequence"/>
</dbReference>
<evidence type="ECO:0000256" key="2">
    <source>
        <dbReference type="ARBA" id="ARBA00022448"/>
    </source>
</evidence>
<feature type="transmembrane region" description="Helical" evidence="6">
    <location>
        <begin position="87"/>
        <end position="106"/>
    </location>
</feature>
<proteinExistence type="predicted"/>
<dbReference type="STRING" id="1798481.A2678_02720"/>
<feature type="transmembrane region" description="Helical" evidence="6">
    <location>
        <begin position="403"/>
        <end position="423"/>
    </location>
</feature>
<dbReference type="Pfam" id="PF01566">
    <property type="entry name" value="Nramp"/>
    <property type="match status" value="1"/>
</dbReference>
<dbReference type="AlphaFoldDB" id="A0A1F6CJ99"/>
<dbReference type="EMBL" id="MFKU01000006">
    <property type="protein sequence ID" value="OGG48952.1"/>
    <property type="molecule type" value="Genomic_DNA"/>
</dbReference>
<sequence>MPDKTLRQKVQRYWSELGPGLVTGAADDDPSGIATYSQAGARYGLQLIWVALFTFPFMATVQEMCARIGLVSGRGLAANIRHYYSTRALHAVTALLFFANVLNIAADLGAMAAGTRLLLPAIRAEVLVVCFALLCLGLQIFTTYRQYAKYLKYLTFVLLSYVIVAFIVQLDWGDVLYHTLVPSITFSRDQIFLLCAILGTTISPYLFFWQTSQEVEEEILHGETSIKARQHDVSKHSIREMRTDVWSGMAFSNLITFFIFAAVAGTLFTGGATNIATAEQAALALRPFGEYAYVLFALGIIGTGLLAIPVLAGSTAYALAESFGWRYGLYRKLKQAHSFYAVMIAAMLVGIVLNFVHLDPIRGLIYAAAANGIIAPFILFFVVRISGNKHIMGEYSNHPLVSAVGWTTIAVMAASGLAAVLSFW</sequence>
<keyword evidence="5 6" id="KW-0472">Membrane</keyword>
<dbReference type="PANTHER" id="PTHR11706:SF33">
    <property type="entry name" value="NATURAL RESISTANCE-ASSOCIATED MACROPHAGE PROTEIN 2"/>
    <property type="match status" value="1"/>
</dbReference>
<feature type="transmembrane region" description="Helical" evidence="6">
    <location>
        <begin position="364"/>
        <end position="383"/>
    </location>
</feature>
<evidence type="ECO:0000256" key="4">
    <source>
        <dbReference type="ARBA" id="ARBA00022989"/>
    </source>
</evidence>
<reference evidence="7 8" key="1">
    <citation type="journal article" date="2016" name="Nat. Commun.">
        <title>Thousands of microbial genomes shed light on interconnected biogeochemical processes in an aquifer system.</title>
        <authorList>
            <person name="Anantharaman K."/>
            <person name="Brown C.T."/>
            <person name="Hug L.A."/>
            <person name="Sharon I."/>
            <person name="Castelle C.J."/>
            <person name="Probst A.J."/>
            <person name="Thomas B.C."/>
            <person name="Singh A."/>
            <person name="Wilkins M.J."/>
            <person name="Karaoz U."/>
            <person name="Brodie E.L."/>
            <person name="Williams K.H."/>
            <person name="Hubbard S.S."/>
            <person name="Banfield J.F."/>
        </authorList>
    </citation>
    <scope>NUCLEOTIDE SEQUENCE [LARGE SCALE GENOMIC DNA]</scope>
</reference>
<name>A0A1F6CJ99_9BACT</name>
<dbReference type="GO" id="GO:0015086">
    <property type="term" value="F:cadmium ion transmembrane transporter activity"/>
    <property type="evidence" value="ECO:0007669"/>
    <property type="project" value="TreeGrafter"/>
</dbReference>
<evidence type="ECO:0000256" key="5">
    <source>
        <dbReference type="ARBA" id="ARBA00023136"/>
    </source>
</evidence>
<feature type="transmembrane region" description="Helical" evidence="6">
    <location>
        <begin position="245"/>
        <end position="271"/>
    </location>
</feature>
<evidence type="ECO:0000256" key="1">
    <source>
        <dbReference type="ARBA" id="ARBA00004141"/>
    </source>
</evidence>
<protein>
    <recommendedName>
        <fullName evidence="9">Iron transporter</fullName>
    </recommendedName>
</protein>
<evidence type="ECO:0000313" key="7">
    <source>
        <dbReference type="EMBL" id="OGG48952.1"/>
    </source>
</evidence>
<comment type="subcellular location">
    <subcellularLocation>
        <location evidence="1">Membrane</location>
        <topology evidence="1">Multi-pass membrane protein</topology>
    </subcellularLocation>
</comment>
<dbReference type="GO" id="GO:0034755">
    <property type="term" value="P:iron ion transmembrane transport"/>
    <property type="evidence" value="ECO:0007669"/>
    <property type="project" value="TreeGrafter"/>
</dbReference>
<feature type="transmembrane region" description="Helical" evidence="6">
    <location>
        <begin position="118"/>
        <end position="138"/>
    </location>
</feature>
<feature type="transmembrane region" description="Helical" evidence="6">
    <location>
        <begin position="339"/>
        <end position="358"/>
    </location>
</feature>
<evidence type="ECO:0000256" key="3">
    <source>
        <dbReference type="ARBA" id="ARBA00022692"/>
    </source>
</evidence>
<dbReference type="PANTHER" id="PTHR11706">
    <property type="entry name" value="SOLUTE CARRIER PROTEIN FAMILY 11 MEMBER"/>
    <property type="match status" value="1"/>
</dbReference>
<feature type="transmembrane region" description="Helical" evidence="6">
    <location>
        <begin position="291"/>
        <end position="319"/>
    </location>
</feature>
<organism evidence="7 8">
    <name type="scientific">Candidatus Kaiserbacteria bacterium RIFCSPHIGHO2_01_FULL_53_31</name>
    <dbReference type="NCBI Taxonomy" id="1798481"/>
    <lineage>
        <taxon>Bacteria</taxon>
        <taxon>Candidatus Kaiseribacteriota</taxon>
    </lineage>
</organism>
<gene>
    <name evidence="7" type="ORF">A2678_02720</name>
</gene>
<comment type="caution">
    <text evidence="7">The sequence shown here is derived from an EMBL/GenBank/DDBJ whole genome shotgun (WGS) entry which is preliminary data.</text>
</comment>
<evidence type="ECO:0008006" key="9">
    <source>
        <dbReference type="Google" id="ProtNLM"/>
    </source>
</evidence>